<protein>
    <recommendedName>
        <fullName evidence="1">Peptidase M16 C-terminal domain-containing protein</fullName>
    </recommendedName>
</protein>
<dbReference type="InterPro" id="IPR050626">
    <property type="entry name" value="Peptidase_M16"/>
</dbReference>
<keyword evidence="3" id="KW-1185">Reference proteome</keyword>
<organism evidence="2 3">
    <name type="scientific">Dioscorea zingiberensis</name>
    <dbReference type="NCBI Taxonomy" id="325984"/>
    <lineage>
        <taxon>Eukaryota</taxon>
        <taxon>Viridiplantae</taxon>
        <taxon>Streptophyta</taxon>
        <taxon>Embryophyta</taxon>
        <taxon>Tracheophyta</taxon>
        <taxon>Spermatophyta</taxon>
        <taxon>Magnoliopsida</taxon>
        <taxon>Liliopsida</taxon>
        <taxon>Dioscoreales</taxon>
        <taxon>Dioscoreaceae</taxon>
        <taxon>Dioscorea</taxon>
    </lineage>
</organism>
<evidence type="ECO:0000313" key="3">
    <source>
        <dbReference type="Proteomes" id="UP001085076"/>
    </source>
</evidence>
<dbReference type="Pfam" id="PF05193">
    <property type="entry name" value="Peptidase_M16_C"/>
    <property type="match status" value="1"/>
</dbReference>
<dbReference type="Gene3D" id="1.20.1050.10">
    <property type="match status" value="1"/>
</dbReference>
<dbReference type="InterPro" id="IPR007863">
    <property type="entry name" value="Peptidase_M16_C"/>
</dbReference>
<dbReference type="SUPFAM" id="SSF141571">
    <property type="entry name" value="Pentapeptide repeat-like"/>
    <property type="match status" value="1"/>
</dbReference>
<dbReference type="Gene3D" id="2.160.20.80">
    <property type="entry name" value="E3 ubiquitin-protein ligase SopA"/>
    <property type="match status" value="1"/>
</dbReference>
<name>A0A9D5HEP2_9LILI</name>
<evidence type="ECO:0000313" key="2">
    <source>
        <dbReference type="EMBL" id="KAJ0973563.1"/>
    </source>
</evidence>
<dbReference type="PANTHER" id="PTHR43690">
    <property type="entry name" value="NARDILYSIN"/>
    <property type="match status" value="1"/>
</dbReference>
<dbReference type="PANTHER" id="PTHR43690:SF33">
    <property type="entry name" value="STROMAL PROCESSING PEPTIDASE, CHLOROPLASTIC"/>
    <property type="match status" value="1"/>
</dbReference>
<dbReference type="AlphaFoldDB" id="A0A9D5HEP2"/>
<proteinExistence type="predicted"/>
<sequence>MDALIKDREQLVAMIDSVPSVDNLDFIMESDALGHTVMDQRQGHQSLVVVAETVTLEEVNSTGAEVLEFIFDFGKPTAPLHIDGSGEVDFDIHPNEITDVIKTGLQEPIHAEPAPEVPKELISPSQLEELRLNCRPSFVPLAEEVSSTKLFDKETGITQRRLSNGIPVNYKVELFCVNHMINCSLESTEEFICMEFRFTLRDNGMRATFQLLHMVLEHSVWLEDAFDRARQLYLSYYHSIPKSLERSTAHKLMLAMLDGDDRFVEPTPQSLQRLTLQAVKDAVMNQFSGENMEVSIVGDFAEEDIESCILDYLGTVGAAKKAVVDVSFDSITFGPSPSDLHFQQLYLKDTDERACAYIASPTPNRWGFSAEGEDLFELINGSVIDKQFNSEGLVLTGDKDVETNPEKNIRRHPLFFGISLGLLAEIINSRISNFYSRQGFKVVDACKNVLRGLHDSKIVQRELDRAKRTLLMRHEAEAKSNAYWLGLLAHLQSASVPRKDISCIKDLTLLYEAATVEDLYLAYQYLKVDDASLFSCVGVAGAKAIEDLSAVADEVLEIGHQELPSIGRDFEYEKPSGHSCYLLSSLYLVSDDGKTLVICINCLTKIVLCHFKGWKVLEDPTHVYEYMKLLFNRESFIKTKPTKEHVIAGRLRRANFTSADMRESDFSGCSFNGAYLEKAVAYKANFSGADLSDTLMDRMDPVVIIELKTFNGCTTKITA</sequence>
<dbReference type="Gene3D" id="3.30.830.10">
    <property type="entry name" value="Metalloenzyme, LuxS/M16 peptidase-like"/>
    <property type="match status" value="2"/>
</dbReference>
<dbReference type="Pfam" id="PF00805">
    <property type="entry name" value="Pentapeptide"/>
    <property type="match status" value="1"/>
</dbReference>
<gene>
    <name evidence="2" type="ORF">J5N97_021522</name>
</gene>
<dbReference type="InterPro" id="IPR011249">
    <property type="entry name" value="Metalloenz_LuxS/M16"/>
</dbReference>
<dbReference type="OrthoDB" id="952271at2759"/>
<reference evidence="2" key="2">
    <citation type="journal article" date="2022" name="Hortic Res">
        <title>The genome of Dioscorea zingiberensis sheds light on the biosynthesis, origin and evolution of the medicinally important diosgenin saponins.</title>
        <authorList>
            <person name="Li Y."/>
            <person name="Tan C."/>
            <person name="Li Z."/>
            <person name="Guo J."/>
            <person name="Li S."/>
            <person name="Chen X."/>
            <person name="Wang C."/>
            <person name="Dai X."/>
            <person name="Yang H."/>
            <person name="Song W."/>
            <person name="Hou L."/>
            <person name="Xu J."/>
            <person name="Tong Z."/>
            <person name="Xu A."/>
            <person name="Yuan X."/>
            <person name="Wang W."/>
            <person name="Yang Q."/>
            <person name="Chen L."/>
            <person name="Sun Z."/>
            <person name="Wang K."/>
            <person name="Pan B."/>
            <person name="Chen J."/>
            <person name="Bao Y."/>
            <person name="Liu F."/>
            <person name="Qi X."/>
            <person name="Gang D.R."/>
            <person name="Wen J."/>
            <person name="Li J."/>
        </authorList>
    </citation>
    <scope>NUCLEOTIDE SEQUENCE</scope>
    <source>
        <strain evidence="2">Dzin_1.0</strain>
    </source>
</reference>
<comment type="caution">
    <text evidence="2">The sequence shown here is derived from an EMBL/GenBank/DDBJ whole genome shotgun (WGS) entry which is preliminary data.</text>
</comment>
<evidence type="ECO:0000259" key="1">
    <source>
        <dbReference type="Pfam" id="PF05193"/>
    </source>
</evidence>
<dbReference type="Proteomes" id="UP001085076">
    <property type="component" value="Miscellaneous, Linkage group lg05"/>
</dbReference>
<feature type="domain" description="Peptidase M16 C-terminal" evidence="1">
    <location>
        <begin position="274"/>
        <end position="469"/>
    </location>
</feature>
<reference evidence="2" key="1">
    <citation type="submission" date="2021-03" db="EMBL/GenBank/DDBJ databases">
        <authorList>
            <person name="Li Z."/>
            <person name="Yang C."/>
        </authorList>
    </citation>
    <scope>NUCLEOTIDE SEQUENCE</scope>
    <source>
        <strain evidence="2">Dzin_1.0</strain>
        <tissue evidence="2">Leaf</tissue>
    </source>
</reference>
<dbReference type="InterPro" id="IPR001646">
    <property type="entry name" value="5peptide_repeat"/>
</dbReference>
<accession>A0A9D5HEP2</accession>
<dbReference type="SUPFAM" id="SSF63411">
    <property type="entry name" value="LuxS/MPP-like metallohydrolase"/>
    <property type="match status" value="2"/>
</dbReference>
<dbReference type="GO" id="GO:0046872">
    <property type="term" value="F:metal ion binding"/>
    <property type="evidence" value="ECO:0007669"/>
    <property type="project" value="InterPro"/>
</dbReference>
<dbReference type="EMBL" id="JAGGNH010000005">
    <property type="protein sequence ID" value="KAJ0973563.1"/>
    <property type="molecule type" value="Genomic_DNA"/>
</dbReference>